<feature type="compositionally biased region" description="Basic and acidic residues" evidence="6">
    <location>
        <begin position="31"/>
        <end position="44"/>
    </location>
</feature>
<sequence>MDEKVNINRTLAQRAIILFMKINTGDVWEDSDQRDASTQTDKHRSERRKHERTAINASLHQQALTSPPRGTAEQQSSLTALVAMVIRNLFLTSSCPSGAGCSIKPETKECPSECSDQGRCEDGKCVCFPGFTGPDCSQSNCPGDCSNNGKCVNCVCNPGFAGPDCLKRTCPDNCNDRGRCVNGKCVCNSGFTGADCSEAVCPENCNNRGRCVNGQCVCDDGFSGADCSAKGCPNNCNNRGRCVNGQCVCEDGFSAADCSEKTCLNNCNNRGRLTKRFSYIYVQMNRIKPWGSSKQT</sequence>
<dbReference type="Ensembl" id="ENSNBRT00000028147.1">
    <property type="protein sequence ID" value="ENSNBRP00000027430.1"/>
    <property type="gene ID" value="ENSNBRG00000020930.1"/>
</dbReference>
<protein>
    <recommendedName>
        <fullName evidence="7">EGF-like domain-containing protein</fullName>
    </recommendedName>
</protein>
<dbReference type="GeneTree" id="ENSGT00940000155188"/>
<comment type="caution">
    <text evidence="5">Lacks conserved residue(s) required for the propagation of feature annotation.</text>
</comment>
<evidence type="ECO:0000313" key="9">
    <source>
        <dbReference type="Proteomes" id="UP000261580"/>
    </source>
</evidence>
<proteinExistence type="predicted"/>
<keyword evidence="4" id="KW-0325">Glycoprotein</keyword>
<dbReference type="PANTHER" id="PTHR11219:SF69">
    <property type="entry name" value="TENEURIN-A"/>
    <property type="match status" value="1"/>
</dbReference>
<evidence type="ECO:0000256" key="1">
    <source>
        <dbReference type="ARBA" id="ARBA00022536"/>
    </source>
</evidence>
<keyword evidence="1 5" id="KW-0245">EGF-like domain</keyword>
<dbReference type="GO" id="GO:0008045">
    <property type="term" value="P:motor neuron axon guidance"/>
    <property type="evidence" value="ECO:0007669"/>
    <property type="project" value="TreeGrafter"/>
</dbReference>
<dbReference type="SUPFAM" id="SSF57196">
    <property type="entry name" value="EGF/Laminin"/>
    <property type="match status" value="1"/>
</dbReference>
<evidence type="ECO:0000313" key="8">
    <source>
        <dbReference type="Ensembl" id="ENSNBRP00000027430.1"/>
    </source>
</evidence>
<feature type="region of interest" description="Disordered" evidence="6">
    <location>
        <begin position="30"/>
        <end position="54"/>
    </location>
</feature>
<accession>A0A3Q4HU43</accession>
<evidence type="ECO:0000259" key="7">
    <source>
        <dbReference type="PROSITE" id="PS50026"/>
    </source>
</evidence>
<dbReference type="InterPro" id="IPR000742">
    <property type="entry name" value="EGF"/>
</dbReference>
<organism evidence="8 9">
    <name type="scientific">Neolamprologus brichardi</name>
    <name type="common">Fairy cichlid</name>
    <name type="synonym">Lamprologus brichardi</name>
    <dbReference type="NCBI Taxonomy" id="32507"/>
    <lineage>
        <taxon>Eukaryota</taxon>
        <taxon>Metazoa</taxon>
        <taxon>Chordata</taxon>
        <taxon>Craniata</taxon>
        <taxon>Vertebrata</taxon>
        <taxon>Euteleostomi</taxon>
        <taxon>Actinopterygii</taxon>
        <taxon>Neopterygii</taxon>
        <taxon>Teleostei</taxon>
        <taxon>Neoteleostei</taxon>
        <taxon>Acanthomorphata</taxon>
        <taxon>Ovalentaria</taxon>
        <taxon>Cichlomorphae</taxon>
        <taxon>Cichliformes</taxon>
        <taxon>Cichlidae</taxon>
        <taxon>African cichlids</taxon>
        <taxon>Pseudocrenilabrinae</taxon>
        <taxon>Lamprologini</taxon>
        <taxon>Neolamprologus</taxon>
    </lineage>
</organism>
<evidence type="ECO:0000256" key="6">
    <source>
        <dbReference type="SAM" id="MobiDB-lite"/>
    </source>
</evidence>
<keyword evidence="9" id="KW-1185">Reference proteome</keyword>
<dbReference type="PANTHER" id="PTHR11219">
    <property type="entry name" value="TENEURIN AND N-ACETYLGLUCOSAMINE-1-PHOSPHODIESTER ALPHA-N-ACETYLGLUCOSAMINIDASE"/>
    <property type="match status" value="1"/>
</dbReference>
<reference evidence="8" key="2">
    <citation type="submission" date="2025-09" db="UniProtKB">
        <authorList>
            <consortium name="Ensembl"/>
        </authorList>
    </citation>
    <scope>IDENTIFICATION</scope>
</reference>
<dbReference type="Proteomes" id="UP000261580">
    <property type="component" value="Unassembled WGS sequence"/>
</dbReference>
<dbReference type="Gene3D" id="2.10.25.10">
    <property type="entry name" value="Laminin"/>
    <property type="match status" value="5"/>
</dbReference>
<dbReference type="FunFam" id="2.10.25.10:FF:000001">
    <property type="entry name" value="Tenascin C"/>
    <property type="match status" value="4"/>
</dbReference>
<dbReference type="OMA" id="HERTAIN"/>
<dbReference type="PROSITE" id="PS00022">
    <property type="entry name" value="EGF_1"/>
    <property type="match status" value="2"/>
</dbReference>
<reference evidence="8" key="1">
    <citation type="submission" date="2025-08" db="UniProtKB">
        <authorList>
            <consortium name="Ensembl"/>
        </authorList>
    </citation>
    <scope>IDENTIFICATION</scope>
</reference>
<keyword evidence="3 5" id="KW-1015">Disulfide bond</keyword>
<feature type="disulfide bond" evidence="5">
    <location>
        <begin position="110"/>
        <end position="120"/>
    </location>
</feature>
<evidence type="ECO:0000256" key="3">
    <source>
        <dbReference type="ARBA" id="ARBA00023157"/>
    </source>
</evidence>
<dbReference type="Pfam" id="PF25024">
    <property type="entry name" value="EGF_TEN"/>
    <property type="match status" value="1"/>
</dbReference>
<evidence type="ECO:0000256" key="5">
    <source>
        <dbReference type="PROSITE-ProRule" id="PRU00076"/>
    </source>
</evidence>
<dbReference type="PROSITE" id="PS01186">
    <property type="entry name" value="EGF_2"/>
    <property type="match status" value="2"/>
</dbReference>
<name>A0A3Q4HU43_NEOBR</name>
<dbReference type="InterPro" id="IPR051216">
    <property type="entry name" value="Teneurin"/>
</dbReference>
<dbReference type="SMART" id="SM00181">
    <property type="entry name" value="EGF"/>
    <property type="match status" value="5"/>
</dbReference>
<evidence type="ECO:0000256" key="2">
    <source>
        <dbReference type="ARBA" id="ARBA00022737"/>
    </source>
</evidence>
<dbReference type="STRING" id="32507.ENSNBRP00000027430"/>
<evidence type="ECO:0000256" key="4">
    <source>
        <dbReference type="ARBA" id="ARBA00023180"/>
    </source>
</evidence>
<keyword evidence="2" id="KW-0677">Repeat</keyword>
<dbReference type="AlphaFoldDB" id="A0A3Q4HU43"/>
<dbReference type="Bgee" id="ENSNBRG00000020930">
    <property type="expression patterns" value="Expressed in skeletal muscle tissue and 3 other cell types or tissues"/>
</dbReference>
<dbReference type="PROSITE" id="PS50026">
    <property type="entry name" value="EGF_3"/>
    <property type="match status" value="1"/>
</dbReference>
<feature type="domain" description="EGF-like" evidence="7">
    <location>
        <begin position="106"/>
        <end position="137"/>
    </location>
</feature>
<feature type="disulfide bond" evidence="5">
    <location>
        <begin position="127"/>
        <end position="136"/>
    </location>
</feature>